<evidence type="ECO:0008006" key="3">
    <source>
        <dbReference type="Google" id="ProtNLM"/>
    </source>
</evidence>
<sequence>MHFRTMGHESCVIRWAHRDYSQGISPLFKKKKRHPILFMFPVGGALPFQFCPSVRTDTHSLGTCCFDGMAGTVRTFPRCGMAATFTGLSLNGAATERRCVERVSISAVAQLPMKLGNVCVTRPEAPGFSPLCDTINLPYRTGCAGRTSGREGVAGP</sequence>
<evidence type="ECO:0000313" key="2">
    <source>
        <dbReference type="Proteomes" id="UP001451303"/>
    </source>
</evidence>
<gene>
    <name evidence="1" type="ORF">QR685DRAFT_575030</name>
</gene>
<organism evidence="1 2">
    <name type="scientific">Neurospora intermedia</name>
    <dbReference type="NCBI Taxonomy" id="5142"/>
    <lineage>
        <taxon>Eukaryota</taxon>
        <taxon>Fungi</taxon>
        <taxon>Dikarya</taxon>
        <taxon>Ascomycota</taxon>
        <taxon>Pezizomycotina</taxon>
        <taxon>Sordariomycetes</taxon>
        <taxon>Sordariomycetidae</taxon>
        <taxon>Sordariales</taxon>
        <taxon>Sordariaceae</taxon>
        <taxon>Neurospora</taxon>
    </lineage>
</organism>
<protein>
    <recommendedName>
        <fullName evidence="3">Questionable protein</fullName>
    </recommendedName>
</protein>
<evidence type="ECO:0000313" key="1">
    <source>
        <dbReference type="EMBL" id="KAL0466975.1"/>
    </source>
</evidence>
<proteinExistence type="predicted"/>
<keyword evidence="2" id="KW-1185">Reference proteome</keyword>
<name>A0ABR3D2P6_NEUIN</name>
<accession>A0ABR3D2P6</accession>
<reference evidence="1 2" key="1">
    <citation type="submission" date="2023-09" db="EMBL/GenBank/DDBJ databases">
        <title>Multi-omics analysis of a traditional fermented food reveals byproduct-associated fungal strains for waste-to-food upcycling.</title>
        <authorList>
            <consortium name="Lawrence Berkeley National Laboratory"/>
            <person name="Rekdal V.M."/>
            <person name="Villalobos-Escobedo J.M."/>
            <person name="Rodriguez-Valeron N."/>
            <person name="Garcia M.O."/>
            <person name="Vasquez D.P."/>
            <person name="Damayanti I."/>
            <person name="Sorensen P.M."/>
            <person name="Baidoo E.E."/>
            <person name="De Carvalho A.C."/>
            <person name="Riley R."/>
            <person name="Lipzen A."/>
            <person name="He G."/>
            <person name="Yan M."/>
            <person name="Haridas S."/>
            <person name="Daum C."/>
            <person name="Yoshinaga Y."/>
            <person name="Ng V."/>
            <person name="Grigoriev I.V."/>
            <person name="Munk R."/>
            <person name="Nuraida L."/>
            <person name="Wijaya C.H."/>
            <person name="Morales P.-C."/>
            <person name="Keasling J.D."/>
        </authorList>
    </citation>
    <scope>NUCLEOTIDE SEQUENCE [LARGE SCALE GENOMIC DNA]</scope>
    <source>
        <strain evidence="1 2">FGSC 2613</strain>
    </source>
</reference>
<dbReference type="Proteomes" id="UP001451303">
    <property type="component" value="Unassembled WGS sequence"/>
</dbReference>
<comment type="caution">
    <text evidence="1">The sequence shown here is derived from an EMBL/GenBank/DDBJ whole genome shotgun (WGS) entry which is preliminary data.</text>
</comment>
<dbReference type="EMBL" id="JAVLET010000011">
    <property type="protein sequence ID" value="KAL0466975.1"/>
    <property type="molecule type" value="Genomic_DNA"/>
</dbReference>